<dbReference type="GeneTree" id="ENSGT01140000284813"/>
<dbReference type="Ensembl" id="ENSLLTT00000015243.1">
    <property type="protein sequence ID" value="ENSLLTP00000014663.1"/>
    <property type="gene ID" value="ENSLLTG00000011247.1"/>
</dbReference>
<evidence type="ECO:0000256" key="1">
    <source>
        <dbReference type="SAM" id="SignalP"/>
    </source>
</evidence>
<feature type="chain" id="PRO_5034360028" description="Ig-like domain-containing protein" evidence="1">
    <location>
        <begin position="28"/>
        <end position="85"/>
    </location>
</feature>
<feature type="signal peptide" evidence="1">
    <location>
        <begin position="1"/>
        <end position="27"/>
    </location>
</feature>
<protein>
    <recommendedName>
        <fullName evidence="2">Ig-like domain-containing protein</fullName>
    </recommendedName>
</protein>
<reference evidence="3" key="1">
    <citation type="submission" date="2025-08" db="UniProtKB">
        <authorList>
            <consortium name="Ensembl"/>
        </authorList>
    </citation>
    <scope>IDENTIFICATION</scope>
</reference>
<proteinExistence type="predicted"/>
<evidence type="ECO:0000259" key="2">
    <source>
        <dbReference type="PROSITE" id="PS50835"/>
    </source>
</evidence>
<dbReference type="InterPro" id="IPR036179">
    <property type="entry name" value="Ig-like_dom_sf"/>
</dbReference>
<dbReference type="InterPro" id="IPR050199">
    <property type="entry name" value="IgHV"/>
</dbReference>
<name>A0A8C5S9S2_LATLA</name>
<reference evidence="3" key="2">
    <citation type="submission" date="2025-09" db="UniProtKB">
        <authorList>
            <consortium name="Ensembl"/>
        </authorList>
    </citation>
    <scope>IDENTIFICATION</scope>
</reference>
<dbReference type="InterPro" id="IPR007110">
    <property type="entry name" value="Ig-like_dom"/>
</dbReference>
<dbReference type="PANTHER" id="PTHR23266">
    <property type="entry name" value="IMMUNOGLOBULIN HEAVY CHAIN"/>
    <property type="match status" value="1"/>
</dbReference>
<evidence type="ECO:0000313" key="4">
    <source>
        <dbReference type="Proteomes" id="UP000694406"/>
    </source>
</evidence>
<organism evidence="3 4">
    <name type="scientific">Laticauda laticaudata</name>
    <name type="common">Blue-ringed sea krait</name>
    <name type="synonym">Blue-lipped sea krait</name>
    <dbReference type="NCBI Taxonomy" id="8630"/>
    <lineage>
        <taxon>Eukaryota</taxon>
        <taxon>Metazoa</taxon>
        <taxon>Chordata</taxon>
        <taxon>Craniata</taxon>
        <taxon>Vertebrata</taxon>
        <taxon>Euteleostomi</taxon>
        <taxon>Lepidosauria</taxon>
        <taxon>Squamata</taxon>
        <taxon>Bifurcata</taxon>
        <taxon>Unidentata</taxon>
        <taxon>Episquamata</taxon>
        <taxon>Toxicofera</taxon>
        <taxon>Serpentes</taxon>
        <taxon>Colubroidea</taxon>
        <taxon>Elapidae</taxon>
        <taxon>Laticaudinae</taxon>
        <taxon>Laticauda</taxon>
    </lineage>
</organism>
<feature type="domain" description="Ig-like" evidence="2">
    <location>
        <begin position="2"/>
        <end position="85"/>
    </location>
</feature>
<keyword evidence="1" id="KW-0732">Signal</keyword>
<dbReference type="AlphaFoldDB" id="A0A8C5S9S2"/>
<dbReference type="Gene3D" id="2.60.40.10">
    <property type="entry name" value="Immunoglobulins"/>
    <property type="match status" value="2"/>
</dbReference>
<keyword evidence="4" id="KW-1185">Reference proteome</keyword>
<dbReference type="InterPro" id="IPR013783">
    <property type="entry name" value="Ig-like_fold"/>
</dbReference>
<dbReference type="Proteomes" id="UP000694406">
    <property type="component" value="Unplaced"/>
</dbReference>
<dbReference type="PROSITE" id="PS50835">
    <property type="entry name" value="IG_LIKE"/>
    <property type="match status" value="1"/>
</dbReference>
<evidence type="ECO:0000313" key="3">
    <source>
        <dbReference type="Ensembl" id="ENSLLTP00000014663.1"/>
    </source>
</evidence>
<sequence>MPKCKNIILVKLTVIFFFQMLVQLASSGPGTVRPGQNLNLVCKVTGISITSGSYAWNKSKNEYSLQFNSMSASDTAMYYCARVAH</sequence>
<accession>A0A8C5S9S2</accession>
<dbReference type="SUPFAM" id="SSF48726">
    <property type="entry name" value="Immunoglobulin"/>
    <property type="match status" value="1"/>
</dbReference>